<dbReference type="InterPro" id="IPR014592">
    <property type="entry name" value="P-loop_UCP034888"/>
</dbReference>
<organism evidence="2 3">
    <name type="scientific">Bacteroides uniformis</name>
    <dbReference type="NCBI Taxonomy" id="820"/>
    <lineage>
        <taxon>Bacteria</taxon>
        <taxon>Pseudomonadati</taxon>
        <taxon>Bacteroidota</taxon>
        <taxon>Bacteroidia</taxon>
        <taxon>Bacteroidales</taxon>
        <taxon>Bacteroidaceae</taxon>
        <taxon>Bacteroides</taxon>
    </lineage>
</organism>
<dbReference type="InterPro" id="IPR003959">
    <property type="entry name" value="ATPase_AAA_core"/>
</dbReference>
<dbReference type="EMBL" id="CZBF01000002">
    <property type="protein sequence ID" value="CUP59263.1"/>
    <property type="molecule type" value="Genomic_DNA"/>
</dbReference>
<gene>
    <name evidence="2" type="ORF">ERS852554_01135</name>
</gene>
<dbReference type="PIRSF" id="PIRSF034888">
    <property type="entry name" value="P-loop_UCP034888"/>
    <property type="match status" value="1"/>
</dbReference>
<proteinExistence type="predicted"/>
<dbReference type="GO" id="GO:0005524">
    <property type="term" value="F:ATP binding"/>
    <property type="evidence" value="ECO:0007669"/>
    <property type="project" value="InterPro"/>
</dbReference>
<dbReference type="Pfam" id="PF13304">
    <property type="entry name" value="AAA_21"/>
    <property type="match status" value="1"/>
</dbReference>
<dbReference type="InterPro" id="IPR051396">
    <property type="entry name" value="Bact_Antivir_Def_Nuclease"/>
</dbReference>
<sequence>MLNNLTINNYKCLIDCSLELKPLNLFAGPNSSGKSTVLQALLTASDNVTEKKGKHGLKNRRTEASNFNDVRNFVTNAKSYEIGISYNGEEPTVLCFTPGDDSYQTTLVEQSADASSDLLGILGSDNLLYLPATRPGGAYAQPINPDSENKLGRNGEFVIDYYAKHRLEPLDAALILVPGTQTLEGQVNHQLDKLTGYRLVVETVGNNHYVKYETRSGKQLFPYHVGTGVSFITEVIIACFATPRGGMVITENPEIHLHPKAQADLIDFMTKVAQAGVQIIIESHSDHLFNGIRRLISQEKLALSDVSVYNFRQDGNGLTRAERVEFTPQGGIRSYIPGMFEQFDIDLDAILKL</sequence>
<evidence type="ECO:0000313" key="2">
    <source>
        <dbReference type="EMBL" id="CUP59263.1"/>
    </source>
</evidence>
<dbReference type="InterPro" id="IPR027417">
    <property type="entry name" value="P-loop_NTPase"/>
</dbReference>
<dbReference type="GO" id="GO:0016887">
    <property type="term" value="F:ATP hydrolysis activity"/>
    <property type="evidence" value="ECO:0007669"/>
    <property type="project" value="InterPro"/>
</dbReference>
<feature type="domain" description="ATPase AAA-type core" evidence="1">
    <location>
        <begin position="23"/>
        <end position="289"/>
    </location>
</feature>
<accession>A0A174PDY8</accession>
<name>A0A174PDY8_BACUN</name>
<reference evidence="2 3" key="1">
    <citation type="submission" date="2015-09" db="EMBL/GenBank/DDBJ databases">
        <authorList>
            <consortium name="Pathogen Informatics"/>
        </authorList>
    </citation>
    <scope>NUCLEOTIDE SEQUENCE [LARGE SCALE GENOMIC DNA]</scope>
    <source>
        <strain evidence="2 3">2789STDY5834942</strain>
    </source>
</reference>
<dbReference type="SUPFAM" id="SSF52540">
    <property type="entry name" value="P-loop containing nucleoside triphosphate hydrolases"/>
    <property type="match status" value="1"/>
</dbReference>
<dbReference type="PANTHER" id="PTHR43581">
    <property type="entry name" value="ATP/GTP PHOSPHATASE"/>
    <property type="match status" value="1"/>
</dbReference>
<dbReference type="RefSeq" id="WP_057279562.1">
    <property type="nucleotide sequence ID" value="NZ_CZBF01000002.1"/>
</dbReference>
<protein>
    <submittedName>
        <fullName evidence="2">Uncharacterized conserved protein</fullName>
    </submittedName>
</protein>
<evidence type="ECO:0000313" key="3">
    <source>
        <dbReference type="Proteomes" id="UP000095788"/>
    </source>
</evidence>
<dbReference type="Proteomes" id="UP000095788">
    <property type="component" value="Unassembled WGS sequence"/>
</dbReference>
<dbReference type="AlphaFoldDB" id="A0A174PDY8"/>
<dbReference type="PANTHER" id="PTHR43581:SF2">
    <property type="entry name" value="EXCINUCLEASE ATPASE SUBUNIT"/>
    <property type="match status" value="1"/>
</dbReference>
<evidence type="ECO:0000259" key="1">
    <source>
        <dbReference type="Pfam" id="PF13304"/>
    </source>
</evidence>
<dbReference type="Gene3D" id="3.40.50.300">
    <property type="entry name" value="P-loop containing nucleotide triphosphate hydrolases"/>
    <property type="match status" value="2"/>
</dbReference>